<feature type="region of interest" description="Disordered" evidence="1">
    <location>
        <begin position="1"/>
        <end position="20"/>
    </location>
</feature>
<evidence type="ECO:0000259" key="2">
    <source>
        <dbReference type="Pfam" id="PF10668"/>
    </source>
</evidence>
<dbReference type="InterPro" id="IPR018925">
    <property type="entry name" value="XtmA-like_N"/>
</dbReference>
<feature type="compositionally biased region" description="Basic and acidic residues" evidence="1">
    <location>
        <begin position="7"/>
        <end position="20"/>
    </location>
</feature>
<organism evidence="3 4">
    <name type="scientific">Niallia nealsonii</name>
    <dbReference type="NCBI Taxonomy" id="115979"/>
    <lineage>
        <taxon>Bacteria</taxon>
        <taxon>Bacillati</taxon>
        <taxon>Bacillota</taxon>
        <taxon>Bacilli</taxon>
        <taxon>Bacillales</taxon>
        <taxon>Bacillaceae</taxon>
        <taxon>Niallia</taxon>
    </lineage>
</organism>
<gene>
    <name evidence="3" type="ORF">CWS01_07290</name>
</gene>
<accession>A0A2N0Z4I4</accession>
<comment type="caution">
    <text evidence="3">The sequence shown here is derived from an EMBL/GenBank/DDBJ whole genome shotgun (WGS) entry which is preliminary data.</text>
</comment>
<protein>
    <recommendedName>
        <fullName evidence="2">PBSX phage terminase small subunit-like N-terminal domain-containing protein</fullName>
    </recommendedName>
</protein>
<feature type="domain" description="PBSX phage terminase small subunit-like N-terminal" evidence="2">
    <location>
        <begin position="1"/>
        <end position="19"/>
    </location>
</feature>
<dbReference type="Pfam" id="PF10668">
    <property type="entry name" value="Phage_terminase"/>
    <property type="match status" value="1"/>
</dbReference>
<proteinExistence type="predicted"/>
<evidence type="ECO:0000313" key="4">
    <source>
        <dbReference type="Proteomes" id="UP000233375"/>
    </source>
</evidence>
<sequence>MARARNPKRERAFEIWKESN</sequence>
<dbReference type="Proteomes" id="UP000233375">
    <property type="component" value="Unassembled WGS sequence"/>
</dbReference>
<evidence type="ECO:0000313" key="3">
    <source>
        <dbReference type="EMBL" id="PKG24410.1"/>
    </source>
</evidence>
<keyword evidence="4" id="KW-1185">Reference proteome</keyword>
<name>A0A2N0Z4I4_9BACI</name>
<dbReference type="EMBL" id="PISE01000014">
    <property type="protein sequence ID" value="PKG24410.1"/>
    <property type="molecule type" value="Genomic_DNA"/>
</dbReference>
<evidence type="ECO:0000256" key="1">
    <source>
        <dbReference type="SAM" id="MobiDB-lite"/>
    </source>
</evidence>
<dbReference type="AlphaFoldDB" id="A0A2N0Z4I4"/>
<dbReference type="RefSeq" id="WP_101176534.1">
    <property type="nucleotide sequence ID" value="NZ_PISE01000014.1"/>
</dbReference>
<reference evidence="3 4" key="1">
    <citation type="journal article" date="2003" name="Int. J. Syst. Evol. Microbiol.">
        <title>Bacillus nealsonii sp. nov., isolated from a spacecraft-assembly facility, whose spores are gamma-radiation resistant.</title>
        <authorList>
            <person name="Venkateswaran K."/>
            <person name="Kempf M."/>
            <person name="Chen F."/>
            <person name="Satomi M."/>
            <person name="Nicholson W."/>
            <person name="Kern R."/>
        </authorList>
    </citation>
    <scope>NUCLEOTIDE SEQUENCE [LARGE SCALE GENOMIC DNA]</scope>
    <source>
        <strain evidence="3 4">FO-92</strain>
    </source>
</reference>